<feature type="domain" description="HRDC" evidence="1">
    <location>
        <begin position="209"/>
        <end position="289"/>
    </location>
</feature>
<dbReference type="SMART" id="SM00341">
    <property type="entry name" value="HRDC"/>
    <property type="match status" value="1"/>
</dbReference>
<dbReference type="InterPro" id="IPR051086">
    <property type="entry name" value="RNase_D-like"/>
</dbReference>
<dbReference type="AlphaFoldDB" id="A0A5C6MDA4"/>
<dbReference type="SMART" id="SM00474">
    <property type="entry name" value="35EXOc"/>
    <property type="match status" value="1"/>
</dbReference>
<dbReference type="EMBL" id="SRHE01000012">
    <property type="protein sequence ID" value="TWW12451.1"/>
    <property type="molecule type" value="Genomic_DNA"/>
</dbReference>
<dbReference type="GO" id="GO:0006139">
    <property type="term" value="P:nucleobase-containing compound metabolic process"/>
    <property type="evidence" value="ECO:0007669"/>
    <property type="project" value="InterPro"/>
</dbReference>
<gene>
    <name evidence="2" type="primary">rnd</name>
    <name evidence="2" type="ORF">E3A20_01470</name>
</gene>
<organism evidence="2 3">
    <name type="scientific">Planctomyces bekefii</name>
    <dbReference type="NCBI Taxonomy" id="1653850"/>
    <lineage>
        <taxon>Bacteria</taxon>
        <taxon>Pseudomonadati</taxon>
        <taxon>Planctomycetota</taxon>
        <taxon>Planctomycetia</taxon>
        <taxon>Planctomycetales</taxon>
        <taxon>Planctomycetaceae</taxon>
        <taxon>Planctomyces</taxon>
    </lineage>
</organism>
<dbReference type="PANTHER" id="PTHR47649">
    <property type="entry name" value="RIBONUCLEASE D"/>
    <property type="match status" value="1"/>
</dbReference>
<dbReference type="InterPro" id="IPR002121">
    <property type="entry name" value="HRDC_dom"/>
</dbReference>
<dbReference type="InterPro" id="IPR012337">
    <property type="entry name" value="RNaseH-like_sf"/>
</dbReference>
<dbReference type="SUPFAM" id="SSF53098">
    <property type="entry name" value="Ribonuclease H-like"/>
    <property type="match status" value="1"/>
</dbReference>
<dbReference type="GO" id="GO:0008408">
    <property type="term" value="F:3'-5' exonuclease activity"/>
    <property type="evidence" value="ECO:0007669"/>
    <property type="project" value="InterPro"/>
</dbReference>
<sequence length="392" mass="45109">MQPELIEHQYDFLELCEHIREVGLVAFDTEFVSDAGYRSELGLLQFATRERCAAVDPLAIPSLGAWWDLMTDDRTTVVVHGGQAEVRFCIQRSGQIPRRLVDIQIAEGLRCRSYPLSYNSIVERVLGIAIHSNQTRSDWLRRPLTREQLTYALDDVSHVLSIWESQSRWLQSQQRMSWACAEFDRMCWDVWEDEQLEPWERLSGVHRLSRRELGALQKLAAWREEEGAARNRAPRRILRDDLLMDLAKRRPTTVQQALATRDLNRAEYKKLLPEMIRVIAEAGRIPEDLLPPRQRQRDDASSDDQIISRLLGLALSNVCAEQDVAQALAGTNRDLTELVRYVRGGERGEVPLLLRGWRGEMFGELLRKVLDGRVHFRVAPEGAATPLIFEDH</sequence>
<dbReference type="GO" id="GO:0000166">
    <property type="term" value="F:nucleotide binding"/>
    <property type="evidence" value="ECO:0007669"/>
    <property type="project" value="InterPro"/>
</dbReference>
<dbReference type="Gene3D" id="3.30.420.10">
    <property type="entry name" value="Ribonuclease H-like superfamily/Ribonuclease H"/>
    <property type="match status" value="1"/>
</dbReference>
<proteinExistence type="predicted"/>
<reference evidence="2 3" key="2">
    <citation type="submission" date="2019-08" db="EMBL/GenBank/DDBJ databases">
        <authorList>
            <person name="Henke P."/>
        </authorList>
    </citation>
    <scope>NUCLEOTIDE SEQUENCE [LARGE SCALE GENOMIC DNA]</scope>
    <source>
        <strain evidence="2">Phe10_nw2017</strain>
    </source>
</reference>
<reference evidence="2 3" key="1">
    <citation type="submission" date="2019-08" db="EMBL/GenBank/DDBJ databases">
        <title>100 year-old enigma solved: identification of Planctomyces bekefii, the type genus and species of the phylum Planctomycetes.</title>
        <authorList>
            <person name="Svetlana D.N."/>
            <person name="Overmann J."/>
        </authorList>
    </citation>
    <scope>NUCLEOTIDE SEQUENCE [LARGE SCALE GENOMIC DNA]</scope>
    <source>
        <strain evidence="2">Phe10_nw2017</strain>
    </source>
</reference>
<dbReference type="SUPFAM" id="SSF47819">
    <property type="entry name" value="HRDC-like"/>
    <property type="match status" value="2"/>
</dbReference>
<dbReference type="GO" id="GO:0003676">
    <property type="term" value="F:nucleic acid binding"/>
    <property type="evidence" value="ECO:0007669"/>
    <property type="project" value="InterPro"/>
</dbReference>
<dbReference type="PANTHER" id="PTHR47649:SF1">
    <property type="entry name" value="RIBONUCLEASE D"/>
    <property type="match status" value="1"/>
</dbReference>
<dbReference type="PROSITE" id="PS50967">
    <property type="entry name" value="HRDC"/>
    <property type="match status" value="1"/>
</dbReference>
<name>A0A5C6MDA4_9PLAN</name>
<keyword evidence="3" id="KW-1185">Reference proteome</keyword>
<dbReference type="InterPro" id="IPR044876">
    <property type="entry name" value="HRDC_dom_sf"/>
</dbReference>
<dbReference type="CDD" id="cd06142">
    <property type="entry name" value="RNaseD_exo"/>
    <property type="match status" value="1"/>
</dbReference>
<evidence type="ECO:0000313" key="2">
    <source>
        <dbReference type="EMBL" id="TWW12451.1"/>
    </source>
</evidence>
<dbReference type="Pfam" id="PF00570">
    <property type="entry name" value="HRDC"/>
    <property type="match status" value="1"/>
</dbReference>
<dbReference type="InterPro" id="IPR010997">
    <property type="entry name" value="HRDC-like_sf"/>
</dbReference>
<dbReference type="Gene3D" id="1.10.150.80">
    <property type="entry name" value="HRDC domain"/>
    <property type="match status" value="2"/>
</dbReference>
<dbReference type="InterPro" id="IPR002562">
    <property type="entry name" value="3'-5'_exonuclease_dom"/>
</dbReference>
<evidence type="ECO:0000259" key="1">
    <source>
        <dbReference type="PROSITE" id="PS50967"/>
    </source>
</evidence>
<evidence type="ECO:0000313" key="3">
    <source>
        <dbReference type="Proteomes" id="UP000321083"/>
    </source>
</evidence>
<dbReference type="InterPro" id="IPR036397">
    <property type="entry name" value="RNaseH_sf"/>
</dbReference>
<comment type="caution">
    <text evidence="2">The sequence shown here is derived from an EMBL/GenBank/DDBJ whole genome shotgun (WGS) entry which is preliminary data.</text>
</comment>
<protein>
    <submittedName>
        <fullName evidence="2">Ribonuclease D</fullName>
    </submittedName>
</protein>
<dbReference type="Pfam" id="PF01612">
    <property type="entry name" value="DNA_pol_A_exo1"/>
    <property type="match status" value="1"/>
</dbReference>
<dbReference type="Proteomes" id="UP000321083">
    <property type="component" value="Unassembled WGS sequence"/>
</dbReference>
<accession>A0A5C6MDA4</accession>